<dbReference type="NCBIfam" id="NF008351">
    <property type="entry name" value="PRK11138.1"/>
    <property type="match status" value="1"/>
</dbReference>
<reference evidence="6 7" key="1">
    <citation type="submission" date="2022-10" db="EMBL/GenBank/DDBJ databases">
        <title>Aestuariibacter sp. AA17 isolated from Montipora capitata coral fragment.</title>
        <authorList>
            <person name="Emsley S.A."/>
            <person name="Pfannmuller K.M."/>
            <person name="Loughran R.M."/>
            <person name="Shlafstein M."/>
            <person name="Papke E."/>
            <person name="Saw J.H."/>
            <person name="Ushijima B."/>
            <person name="Videau P."/>
        </authorList>
    </citation>
    <scope>NUCLEOTIDE SEQUENCE [LARGE SCALE GENOMIC DNA]</scope>
    <source>
        <strain evidence="6 7">AA17</strain>
    </source>
</reference>
<evidence type="ECO:0000256" key="3">
    <source>
        <dbReference type="ARBA" id="ARBA00023237"/>
    </source>
</evidence>
<organism evidence="6 7">
    <name type="scientific">Fluctibacter corallii</name>
    <dbReference type="NCBI Taxonomy" id="2984329"/>
    <lineage>
        <taxon>Bacteria</taxon>
        <taxon>Pseudomonadati</taxon>
        <taxon>Pseudomonadota</taxon>
        <taxon>Gammaproteobacteria</taxon>
        <taxon>Alteromonadales</taxon>
        <taxon>Alteromonadaceae</taxon>
        <taxon>Fluctibacter</taxon>
    </lineage>
</organism>
<dbReference type="NCBIfam" id="TIGR03300">
    <property type="entry name" value="assembly_YfgL"/>
    <property type="match status" value="1"/>
</dbReference>
<sequence>MANLFTRAKRATILSVCMGLTACSTVSGWFNDDEDVEIRELAPITAQFEPQVQWAENVGNGVDHYFSRLRPAVAYNKVFAASRHGVVKAFDKHTGETLWRKSFAQKSNDGYFSWLSGLWDGGISAKISGGMTVAYDTLFFGTENGEVFALDASTGELKWKQSVAGEVIAEPAVDEGVVVVNTGSGMLVALDASSGEQLWQYESDVPALSLRGISSPTISNGGAIVGTASGKLAVNIIDSGQTVWEQAVAKPSGATELDRIADIDSRPLVVNGVVFVISYEGTLAAVELRSGRVIWNREYKSYRRLTLAGNQLFVVDLNSNIYGLDRRNGVELWSQRGLKGRTLTGAEPVGDYIVLGDKFGFLHWLSQESGDIVARLDVGGDDEDESIFAEPVADENTVYTMTRSGEVVSIKMP</sequence>
<dbReference type="Pfam" id="PF13360">
    <property type="entry name" value="PQQ_2"/>
    <property type="match status" value="1"/>
</dbReference>
<evidence type="ECO:0000313" key="6">
    <source>
        <dbReference type="EMBL" id="MCV2883125.1"/>
    </source>
</evidence>
<comment type="function">
    <text evidence="4">Part of the outer membrane protein assembly complex, which is involved in assembly and insertion of beta-barrel proteins into the outer membrane.</text>
</comment>
<keyword evidence="1 4" id="KW-0732">Signal</keyword>
<evidence type="ECO:0000259" key="5">
    <source>
        <dbReference type="Pfam" id="PF13360"/>
    </source>
</evidence>
<dbReference type="HAMAP" id="MF_00923">
    <property type="entry name" value="OM_assembly_BamB"/>
    <property type="match status" value="1"/>
</dbReference>
<dbReference type="EMBL" id="JAOWKX010000001">
    <property type="protein sequence ID" value="MCV2883125.1"/>
    <property type="molecule type" value="Genomic_DNA"/>
</dbReference>
<proteinExistence type="inferred from homology"/>
<dbReference type="Proteomes" id="UP001652504">
    <property type="component" value="Unassembled WGS sequence"/>
</dbReference>
<protein>
    <recommendedName>
        <fullName evidence="4">Outer membrane protein assembly factor BamB</fullName>
    </recommendedName>
</protein>
<dbReference type="RefSeq" id="WP_263710330.1">
    <property type="nucleotide sequence ID" value="NZ_JAOWKX010000001.1"/>
</dbReference>
<dbReference type="PANTHER" id="PTHR34512:SF30">
    <property type="entry name" value="OUTER MEMBRANE PROTEIN ASSEMBLY FACTOR BAMB"/>
    <property type="match status" value="1"/>
</dbReference>
<gene>
    <name evidence="4 6" type="primary">bamB</name>
    <name evidence="6" type="ORF">OE749_00250</name>
</gene>
<comment type="subunit">
    <text evidence="4">Part of the Bam complex.</text>
</comment>
<dbReference type="PROSITE" id="PS51257">
    <property type="entry name" value="PROKAR_LIPOPROTEIN"/>
    <property type="match status" value="1"/>
</dbReference>
<keyword evidence="4" id="KW-0564">Palmitate</keyword>
<comment type="similarity">
    <text evidence="4">Belongs to the BamB family.</text>
</comment>
<dbReference type="Gene3D" id="2.130.10.10">
    <property type="entry name" value="YVTN repeat-like/Quinoprotein amine dehydrogenase"/>
    <property type="match status" value="1"/>
</dbReference>
<dbReference type="PANTHER" id="PTHR34512">
    <property type="entry name" value="CELL SURFACE PROTEIN"/>
    <property type="match status" value="1"/>
</dbReference>
<accession>A0ABT3A369</accession>
<comment type="subcellular location">
    <subcellularLocation>
        <location evidence="4">Cell outer membrane</location>
        <topology evidence="4">Lipid-anchor</topology>
    </subcellularLocation>
</comment>
<keyword evidence="4" id="KW-0449">Lipoprotein</keyword>
<dbReference type="InterPro" id="IPR002372">
    <property type="entry name" value="PQQ_rpt_dom"/>
</dbReference>
<evidence type="ECO:0000256" key="4">
    <source>
        <dbReference type="HAMAP-Rule" id="MF_00923"/>
    </source>
</evidence>
<feature type="domain" description="Pyrrolo-quinoline quinone repeat" evidence="5">
    <location>
        <begin position="84"/>
        <end position="335"/>
    </location>
</feature>
<comment type="caution">
    <text evidence="6">The sequence shown here is derived from an EMBL/GenBank/DDBJ whole genome shotgun (WGS) entry which is preliminary data.</text>
</comment>
<dbReference type="SMART" id="SM00564">
    <property type="entry name" value="PQQ"/>
    <property type="match status" value="7"/>
</dbReference>
<evidence type="ECO:0000256" key="1">
    <source>
        <dbReference type="ARBA" id="ARBA00022729"/>
    </source>
</evidence>
<dbReference type="InterPro" id="IPR017687">
    <property type="entry name" value="BamB"/>
</dbReference>
<keyword evidence="3 4" id="KW-0998">Cell outer membrane</keyword>
<evidence type="ECO:0000313" key="7">
    <source>
        <dbReference type="Proteomes" id="UP001652504"/>
    </source>
</evidence>
<evidence type="ECO:0000256" key="2">
    <source>
        <dbReference type="ARBA" id="ARBA00023136"/>
    </source>
</evidence>
<keyword evidence="7" id="KW-1185">Reference proteome</keyword>
<dbReference type="InterPro" id="IPR011047">
    <property type="entry name" value="Quinoprotein_ADH-like_sf"/>
</dbReference>
<keyword evidence="2 4" id="KW-0472">Membrane</keyword>
<dbReference type="InterPro" id="IPR015943">
    <property type="entry name" value="WD40/YVTN_repeat-like_dom_sf"/>
</dbReference>
<dbReference type="InterPro" id="IPR018391">
    <property type="entry name" value="PQQ_b-propeller_rpt"/>
</dbReference>
<name>A0ABT3A369_9ALTE</name>
<dbReference type="SUPFAM" id="SSF50998">
    <property type="entry name" value="Quinoprotein alcohol dehydrogenase-like"/>
    <property type="match status" value="1"/>
</dbReference>